<dbReference type="STRING" id="101127.A0A1X2GJY4"/>
<dbReference type="InterPro" id="IPR020846">
    <property type="entry name" value="MFS_dom"/>
</dbReference>
<dbReference type="AlphaFoldDB" id="A0A1X2GJY4"/>
<proteinExistence type="predicted"/>
<feature type="transmembrane region" description="Helical" evidence="6">
    <location>
        <begin position="61"/>
        <end position="79"/>
    </location>
</feature>
<reference evidence="8 9" key="1">
    <citation type="submission" date="2016-07" db="EMBL/GenBank/DDBJ databases">
        <title>Pervasive Adenine N6-methylation of Active Genes in Fungi.</title>
        <authorList>
            <consortium name="DOE Joint Genome Institute"/>
            <person name="Mondo S.J."/>
            <person name="Dannebaum R.O."/>
            <person name="Kuo R.C."/>
            <person name="Labutti K."/>
            <person name="Haridas S."/>
            <person name="Kuo A."/>
            <person name="Salamov A."/>
            <person name="Ahrendt S.R."/>
            <person name="Lipzen A."/>
            <person name="Sullivan W."/>
            <person name="Andreopoulos W.B."/>
            <person name="Clum A."/>
            <person name="Lindquist E."/>
            <person name="Daum C."/>
            <person name="Ramamoorthy G.K."/>
            <person name="Gryganskyi A."/>
            <person name="Culley D."/>
            <person name="Magnuson J.K."/>
            <person name="James T.Y."/>
            <person name="O'Malley M.A."/>
            <person name="Stajich J.E."/>
            <person name="Spatafora J.W."/>
            <person name="Visel A."/>
            <person name="Grigoriev I.V."/>
        </authorList>
    </citation>
    <scope>NUCLEOTIDE SEQUENCE [LARGE SCALE GENOMIC DNA]</scope>
    <source>
        <strain evidence="8 9">NRRL 3301</strain>
    </source>
</reference>
<feature type="domain" description="Major facilitator superfamily (MFS) profile" evidence="7">
    <location>
        <begin position="26"/>
        <end position="524"/>
    </location>
</feature>
<feature type="transmembrane region" description="Helical" evidence="6">
    <location>
        <begin position="91"/>
        <end position="110"/>
    </location>
</feature>
<feature type="transmembrane region" description="Helical" evidence="6">
    <location>
        <begin position="296"/>
        <end position="321"/>
    </location>
</feature>
<evidence type="ECO:0000256" key="6">
    <source>
        <dbReference type="SAM" id="Phobius"/>
    </source>
</evidence>
<name>A0A1X2GJY4_9FUNG</name>
<feature type="transmembrane region" description="Helical" evidence="6">
    <location>
        <begin position="176"/>
        <end position="196"/>
    </location>
</feature>
<evidence type="ECO:0000259" key="7">
    <source>
        <dbReference type="PROSITE" id="PS50850"/>
    </source>
</evidence>
<dbReference type="InterPro" id="IPR011701">
    <property type="entry name" value="MFS"/>
</dbReference>
<evidence type="ECO:0000256" key="4">
    <source>
        <dbReference type="ARBA" id="ARBA00022989"/>
    </source>
</evidence>
<feature type="transmembrane region" description="Helical" evidence="6">
    <location>
        <begin position="395"/>
        <end position="415"/>
    </location>
</feature>
<evidence type="ECO:0000256" key="1">
    <source>
        <dbReference type="ARBA" id="ARBA00004127"/>
    </source>
</evidence>
<comment type="caution">
    <text evidence="8">The sequence shown here is derived from an EMBL/GenBank/DDBJ whole genome shotgun (WGS) entry which is preliminary data.</text>
</comment>
<gene>
    <name evidence="8" type="ORF">DM01DRAFT_354436</name>
</gene>
<evidence type="ECO:0000256" key="2">
    <source>
        <dbReference type="ARBA" id="ARBA00022448"/>
    </source>
</evidence>
<comment type="subcellular location">
    <subcellularLocation>
        <location evidence="1">Endomembrane system</location>
        <topology evidence="1">Multi-pass membrane protein</topology>
    </subcellularLocation>
</comment>
<evidence type="ECO:0000313" key="9">
    <source>
        <dbReference type="Proteomes" id="UP000242146"/>
    </source>
</evidence>
<dbReference type="SUPFAM" id="SSF103473">
    <property type="entry name" value="MFS general substrate transporter"/>
    <property type="match status" value="1"/>
</dbReference>
<keyword evidence="4 6" id="KW-1133">Transmembrane helix</keyword>
<dbReference type="Gene3D" id="1.20.1720.10">
    <property type="entry name" value="Multidrug resistance protein D"/>
    <property type="match status" value="1"/>
</dbReference>
<evidence type="ECO:0000313" key="8">
    <source>
        <dbReference type="EMBL" id="ORX55576.1"/>
    </source>
</evidence>
<dbReference type="GO" id="GO:0015174">
    <property type="term" value="F:basic amino acid transmembrane transporter activity"/>
    <property type="evidence" value="ECO:0007669"/>
    <property type="project" value="TreeGrafter"/>
</dbReference>
<dbReference type="Pfam" id="PF07690">
    <property type="entry name" value="MFS_1"/>
    <property type="match status" value="1"/>
</dbReference>
<protein>
    <submittedName>
        <fullName evidence="8">MFS general substrate transporter</fullName>
    </submittedName>
</protein>
<feature type="transmembrane region" description="Helical" evidence="6">
    <location>
        <begin position="365"/>
        <end position="389"/>
    </location>
</feature>
<feature type="transmembrane region" description="Helical" evidence="6">
    <location>
        <begin position="21"/>
        <end position="49"/>
    </location>
</feature>
<dbReference type="GO" id="GO:0005886">
    <property type="term" value="C:plasma membrane"/>
    <property type="evidence" value="ECO:0007669"/>
    <property type="project" value="TreeGrafter"/>
</dbReference>
<organism evidence="8 9">
    <name type="scientific">Hesseltinella vesiculosa</name>
    <dbReference type="NCBI Taxonomy" id="101127"/>
    <lineage>
        <taxon>Eukaryota</taxon>
        <taxon>Fungi</taxon>
        <taxon>Fungi incertae sedis</taxon>
        <taxon>Mucoromycota</taxon>
        <taxon>Mucoromycotina</taxon>
        <taxon>Mucoromycetes</taxon>
        <taxon>Mucorales</taxon>
        <taxon>Cunninghamellaceae</taxon>
        <taxon>Hesseltinella</taxon>
    </lineage>
</organism>
<feature type="transmembrane region" description="Helical" evidence="6">
    <location>
        <begin position="496"/>
        <end position="519"/>
    </location>
</feature>
<accession>A0A1X2GJY4</accession>
<keyword evidence="5 6" id="KW-0472">Membrane</keyword>
<dbReference type="Gene3D" id="1.20.1250.20">
    <property type="entry name" value="MFS general substrate transporter like domains"/>
    <property type="match status" value="1"/>
</dbReference>
<dbReference type="EMBL" id="MCGT01000011">
    <property type="protein sequence ID" value="ORX55576.1"/>
    <property type="molecule type" value="Genomic_DNA"/>
</dbReference>
<feature type="transmembrane region" description="Helical" evidence="6">
    <location>
        <begin position="116"/>
        <end position="137"/>
    </location>
</feature>
<dbReference type="OrthoDB" id="10021397at2759"/>
<feature type="transmembrane region" description="Helical" evidence="6">
    <location>
        <begin position="427"/>
        <end position="451"/>
    </location>
</feature>
<evidence type="ECO:0000256" key="5">
    <source>
        <dbReference type="ARBA" id="ARBA00023136"/>
    </source>
</evidence>
<keyword evidence="2" id="KW-0813">Transport</keyword>
<sequence>MENGYCLALQQRLQEKILRGVNLYVILSAIWIGVALASIDGSIVANILPMIGTEFHRSNEMIWVATTYVLSFASFQPLYGRISDIFGRKSTYLFTLFLFFIGSIMCGIANDMWTLIVGRALAGIGGGGLGVMNSIITNDLIPLKDRGKYSGYANIFFTVGGIMGAPVGGFIAEAVGWRWCFFLNVPVLVAPLYIATVHMWNYNLEKEADQQEETGTTTVWRQLSKIDFLGAALNLASILAFMTACSIGGNTRPWTDSVVIGLLMTWLLLTLLFLYVEKYKVALPLMPWHVITQHTVLACSAVCFFVMASNFANTYMIPIYYQALLNYTPVMCGVFVVMRLAGGTSGILFGGFYMSRTKEYRKYMIVNGVVQLVAMASICFWTVATPLWVSIPGMAIEAFASMSITSSALLAMLAYSKDKDSAVTTSISYLFRTTGGIIGLSLSQAIFQAVIKSSLEQRITDPDLQWVIDVARKSMTDVRDLVPAEMLEIVLDAYQAGIRCSFIFCMAAVIVTFAGVLCVKHRSL</sequence>
<feature type="transmembrane region" description="Helical" evidence="6">
    <location>
        <begin position="327"/>
        <end position="353"/>
    </location>
</feature>
<feature type="transmembrane region" description="Helical" evidence="6">
    <location>
        <begin position="257"/>
        <end position="276"/>
    </location>
</feature>
<feature type="transmembrane region" description="Helical" evidence="6">
    <location>
        <begin position="149"/>
        <end position="170"/>
    </location>
</feature>
<dbReference type="InterPro" id="IPR036259">
    <property type="entry name" value="MFS_trans_sf"/>
</dbReference>
<dbReference type="PANTHER" id="PTHR23501">
    <property type="entry name" value="MAJOR FACILITATOR SUPERFAMILY"/>
    <property type="match status" value="1"/>
</dbReference>
<feature type="transmembrane region" description="Helical" evidence="6">
    <location>
        <begin position="228"/>
        <end position="251"/>
    </location>
</feature>
<keyword evidence="9" id="KW-1185">Reference proteome</keyword>
<keyword evidence="3 6" id="KW-0812">Transmembrane</keyword>
<evidence type="ECO:0000256" key="3">
    <source>
        <dbReference type="ARBA" id="ARBA00022692"/>
    </source>
</evidence>
<dbReference type="GO" id="GO:0012505">
    <property type="term" value="C:endomembrane system"/>
    <property type="evidence" value="ECO:0007669"/>
    <property type="project" value="UniProtKB-SubCell"/>
</dbReference>
<dbReference type="PANTHER" id="PTHR23501:SF191">
    <property type="entry name" value="VACUOLAR BASIC AMINO ACID TRANSPORTER 4"/>
    <property type="match status" value="1"/>
</dbReference>
<dbReference type="GO" id="GO:0000329">
    <property type="term" value="C:fungal-type vacuole membrane"/>
    <property type="evidence" value="ECO:0007669"/>
    <property type="project" value="TreeGrafter"/>
</dbReference>
<dbReference type="PROSITE" id="PS50850">
    <property type="entry name" value="MFS"/>
    <property type="match status" value="1"/>
</dbReference>
<dbReference type="Proteomes" id="UP000242146">
    <property type="component" value="Unassembled WGS sequence"/>
</dbReference>